<dbReference type="PANTHER" id="PTHR36902">
    <property type="entry name" value="ENRICHED IN SURFACE-LABELED PROTEOME PROTEIN 9"/>
    <property type="match status" value="1"/>
</dbReference>
<evidence type="ECO:0000259" key="4">
    <source>
        <dbReference type="Pfam" id="PF25899"/>
    </source>
</evidence>
<dbReference type="PANTHER" id="PTHR36902:SF1">
    <property type="entry name" value="ENRICHED IN SURFACE-LABELED PROTEOME PROTEIN 9"/>
    <property type="match status" value="1"/>
</dbReference>
<dbReference type="InterPro" id="IPR058265">
    <property type="entry name" value="DUF7959"/>
</dbReference>
<name>A0A8W8NXT9_MAGGI</name>
<keyword evidence="1" id="KW-1133">Transmembrane helix</keyword>
<dbReference type="EnsemblMetazoa" id="G9127.7">
    <property type="protein sequence ID" value="G9127.7:cds"/>
    <property type="gene ID" value="G9127"/>
</dbReference>
<feature type="domain" description="LolA-like" evidence="3">
    <location>
        <begin position="46"/>
        <end position="245"/>
    </location>
</feature>
<dbReference type="Proteomes" id="UP000005408">
    <property type="component" value="Unassembled WGS sequence"/>
</dbReference>
<dbReference type="OMA" id="IGFIKEW"/>
<feature type="domain" description="DUF7959" evidence="4">
    <location>
        <begin position="479"/>
        <end position="581"/>
    </location>
</feature>
<evidence type="ECO:0000313" key="5">
    <source>
        <dbReference type="EnsemblMetazoa" id="G9127.7:cds"/>
    </source>
</evidence>
<reference evidence="5" key="1">
    <citation type="submission" date="2022-08" db="UniProtKB">
        <authorList>
            <consortium name="EnsemblMetazoa"/>
        </authorList>
    </citation>
    <scope>IDENTIFICATION</scope>
    <source>
        <strain evidence="5">05x7-T-G4-1.051#20</strain>
    </source>
</reference>
<dbReference type="Pfam" id="PF25898">
    <property type="entry name" value="LolA_2nd_metazoa"/>
    <property type="match status" value="2"/>
</dbReference>
<protein>
    <submittedName>
        <fullName evidence="5">Uncharacterized protein</fullName>
    </submittedName>
</protein>
<feature type="domain" description="LolA-like" evidence="3">
    <location>
        <begin position="257"/>
        <end position="472"/>
    </location>
</feature>
<feature type="chain" id="PRO_5042432284" evidence="2">
    <location>
        <begin position="24"/>
        <end position="664"/>
    </location>
</feature>
<evidence type="ECO:0000313" key="6">
    <source>
        <dbReference type="Proteomes" id="UP000005408"/>
    </source>
</evidence>
<evidence type="ECO:0000259" key="3">
    <source>
        <dbReference type="Pfam" id="PF25898"/>
    </source>
</evidence>
<sequence>METGRRFLLRCWITAVLFLVVAADPPLHGLDINVCNPATLTNNGIKSKPTLPNTYSVKVECNFKDKNQTIDMSEYYDYPNQRAAVFEDELGFHAQGIYSYNTNEFFFLEDQLQQCTVSQLSSDKSDNWLFGYNTGSTNPNAPKMYSAYGALHFGGNQTEQYMGTTTVRGMLVDRWQSCLYWPNMDATMTVNWYFTVDGWDTAIQSRVPVRATVVGKIYEPNFNNGRTARAINHTYEFAEFRGQFPDYVDPTHLFETPSGYVCPGRKNTKPLPTPSNYFRFTSEILDPNQKTIGFIKEWYDYNMSLVRYDYKPNPINVVNFGLDTLSEVHDWNEGVAYRMDKMRGNCSVTPIAGSDFDAHSLDATTVRIRTAKEFFYFDKTQYAYEGVKKARGIDCNVWIATRNDWPSTGPVNSTWEWYFAVNDWIQSTGHTYDFGMPIQMRLTTSDLSFIYNIYDYDEEQPSIFDFDISSCFNYTQKQDFTFKINADYHTTVAKNLQLFKYEVLLTVHKWTNLSPLRIQNIQVDYDTTSVIVRVTALGGSPIQGDVPNPKAQVDLNQAATMLNDAINKGSFQIPVDVTNIQNPIFLTAVPYTLSSSQYQSVPEYYVAPPPAKTTYSAGQMAGLGIGMLVLAFALVFVSLTVYFKKFHATGSMQSSVENPTYSKE</sequence>
<dbReference type="EnsemblMetazoa" id="G9127.5">
    <property type="protein sequence ID" value="G9127.5:cds"/>
    <property type="gene ID" value="G9127"/>
</dbReference>
<dbReference type="Pfam" id="PF25899">
    <property type="entry name" value="DUF7959"/>
    <property type="match status" value="1"/>
</dbReference>
<dbReference type="OrthoDB" id="5983572at2759"/>
<accession>A0A8W8NXT9</accession>
<evidence type="ECO:0000256" key="2">
    <source>
        <dbReference type="SAM" id="SignalP"/>
    </source>
</evidence>
<proteinExistence type="predicted"/>
<organism evidence="5 6">
    <name type="scientific">Magallana gigas</name>
    <name type="common">Pacific oyster</name>
    <name type="synonym">Crassostrea gigas</name>
    <dbReference type="NCBI Taxonomy" id="29159"/>
    <lineage>
        <taxon>Eukaryota</taxon>
        <taxon>Metazoa</taxon>
        <taxon>Spiralia</taxon>
        <taxon>Lophotrochozoa</taxon>
        <taxon>Mollusca</taxon>
        <taxon>Bivalvia</taxon>
        <taxon>Autobranchia</taxon>
        <taxon>Pteriomorphia</taxon>
        <taxon>Ostreida</taxon>
        <taxon>Ostreoidea</taxon>
        <taxon>Ostreidae</taxon>
        <taxon>Magallana</taxon>
    </lineage>
</organism>
<evidence type="ECO:0000256" key="1">
    <source>
        <dbReference type="SAM" id="Phobius"/>
    </source>
</evidence>
<keyword evidence="6" id="KW-1185">Reference proteome</keyword>
<dbReference type="InterPro" id="IPR058831">
    <property type="entry name" value="LolA-like_dom_2nd"/>
</dbReference>
<keyword evidence="2" id="KW-0732">Signal</keyword>
<feature type="signal peptide" evidence="2">
    <location>
        <begin position="1"/>
        <end position="23"/>
    </location>
</feature>
<feature type="transmembrane region" description="Helical" evidence="1">
    <location>
        <begin position="620"/>
        <end position="643"/>
    </location>
</feature>
<dbReference type="AlphaFoldDB" id="A0A8W8NXT9"/>
<keyword evidence="1" id="KW-0812">Transmembrane</keyword>
<keyword evidence="1" id="KW-0472">Membrane</keyword>